<feature type="domain" description="FAD-binding FR-type" evidence="15">
    <location>
        <begin position="609"/>
        <end position="828"/>
    </location>
</feature>
<dbReference type="CDD" id="cd04208">
    <property type="entry name" value="CuRO_2_CuNIR"/>
    <property type="match status" value="1"/>
</dbReference>
<dbReference type="PANTHER" id="PTHR11709">
    <property type="entry name" value="MULTI-COPPER OXIDASE"/>
    <property type="match status" value="1"/>
</dbReference>
<evidence type="ECO:0000256" key="5">
    <source>
        <dbReference type="ARBA" id="ARBA00011882"/>
    </source>
</evidence>
<comment type="catalytic activity">
    <reaction evidence="11">
        <text>nitric oxide + Fe(III)-[cytochrome c] + H2O = Fe(II)-[cytochrome c] + nitrite + 2 H(+)</text>
        <dbReference type="Rhea" id="RHEA:15233"/>
        <dbReference type="Rhea" id="RHEA-COMP:10350"/>
        <dbReference type="Rhea" id="RHEA-COMP:14399"/>
        <dbReference type="ChEBI" id="CHEBI:15377"/>
        <dbReference type="ChEBI" id="CHEBI:15378"/>
        <dbReference type="ChEBI" id="CHEBI:16301"/>
        <dbReference type="ChEBI" id="CHEBI:16480"/>
        <dbReference type="ChEBI" id="CHEBI:29033"/>
        <dbReference type="ChEBI" id="CHEBI:29034"/>
        <dbReference type="EC" id="1.7.2.1"/>
    </reaction>
</comment>
<dbReference type="Proteomes" id="UP000234632">
    <property type="component" value="Unassembled WGS sequence"/>
</dbReference>
<dbReference type="PRINTS" id="PR00695">
    <property type="entry name" value="CUNO2RDTASE"/>
</dbReference>
<evidence type="ECO:0000256" key="10">
    <source>
        <dbReference type="ARBA" id="ARBA00023008"/>
    </source>
</evidence>
<evidence type="ECO:0000256" key="3">
    <source>
        <dbReference type="ARBA" id="ARBA00010609"/>
    </source>
</evidence>
<dbReference type="InterPro" id="IPR017927">
    <property type="entry name" value="FAD-bd_FR_type"/>
</dbReference>
<protein>
    <recommendedName>
        <fullName evidence="6">Copper-containing nitrite reductase</fullName>
        <ecNumber evidence="5">1.7.2.1</ecNumber>
    </recommendedName>
</protein>
<feature type="transmembrane region" description="Helical" evidence="14">
    <location>
        <begin position="24"/>
        <end position="42"/>
    </location>
</feature>
<dbReference type="Pfam" id="PF07732">
    <property type="entry name" value="Cu-oxidase_3"/>
    <property type="match status" value="1"/>
</dbReference>
<comment type="cofactor">
    <cofactor evidence="1 12">
        <name>Cu(+)</name>
        <dbReference type="ChEBI" id="CHEBI:49552"/>
    </cofactor>
</comment>
<evidence type="ECO:0000256" key="11">
    <source>
        <dbReference type="ARBA" id="ARBA00049340"/>
    </source>
</evidence>
<dbReference type="PANTHER" id="PTHR11709:SF394">
    <property type="entry name" value="FI03373P-RELATED"/>
    <property type="match status" value="1"/>
</dbReference>
<dbReference type="InterPro" id="IPR001287">
    <property type="entry name" value="NO2-reductase_Cu"/>
</dbReference>
<feature type="transmembrane region" description="Helical" evidence="14">
    <location>
        <begin position="287"/>
        <end position="309"/>
    </location>
</feature>
<comment type="similarity">
    <text evidence="3">Belongs to the multicopper oxidase family.</text>
</comment>
<evidence type="ECO:0000256" key="14">
    <source>
        <dbReference type="SAM" id="Phobius"/>
    </source>
</evidence>
<feature type="transmembrane region" description="Helical" evidence="14">
    <location>
        <begin position="357"/>
        <end position="380"/>
    </location>
</feature>
<dbReference type="Gene3D" id="2.60.40.420">
    <property type="entry name" value="Cupredoxins - blue copper proteins"/>
    <property type="match status" value="3"/>
</dbReference>
<comment type="cofactor">
    <cofactor evidence="2 12">
        <name>Cu(2+)</name>
        <dbReference type="ChEBI" id="CHEBI:29036"/>
    </cofactor>
</comment>
<dbReference type="GO" id="GO:0005507">
    <property type="term" value="F:copper ion binding"/>
    <property type="evidence" value="ECO:0007669"/>
    <property type="project" value="InterPro"/>
</dbReference>
<evidence type="ECO:0000256" key="7">
    <source>
        <dbReference type="ARBA" id="ARBA00022723"/>
    </source>
</evidence>
<evidence type="ECO:0000259" key="15">
    <source>
        <dbReference type="PROSITE" id="PS51384"/>
    </source>
</evidence>
<feature type="transmembrane region" description="Helical" evidence="14">
    <location>
        <begin position="86"/>
        <end position="110"/>
    </location>
</feature>
<evidence type="ECO:0000256" key="1">
    <source>
        <dbReference type="ARBA" id="ARBA00001960"/>
    </source>
</evidence>
<evidence type="ECO:0000256" key="12">
    <source>
        <dbReference type="PIRSR" id="PIRSR601287-1"/>
    </source>
</evidence>
<keyword evidence="8" id="KW-0677">Repeat</keyword>
<feature type="transmembrane region" description="Helical" evidence="14">
    <location>
        <begin position="442"/>
        <end position="460"/>
    </location>
</feature>
<feature type="binding site" description="type 1 copper site" evidence="12">
    <location>
        <position position="725"/>
    </location>
    <ligand>
        <name>Cu cation</name>
        <dbReference type="ChEBI" id="CHEBI:23378"/>
        <label>1</label>
    </ligand>
</feature>
<feature type="binding site" description="type 1 copper site" evidence="12">
    <location>
        <position position="734"/>
    </location>
    <ligand>
        <name>Cu cation</name>
        <dbReference type="ChEBI" id="CHEBI:23378"/>
        <label>1</label>
    </ligand>
</feature>
<feature type="transmembrane region" description="Helical" evidence="14">
    <location>
        <begin position="221"/>
        <end position="240"/>
    </location>
</feature>
<keyword evidence="9" id="KW-0560">Oxidoreductase</keyword>
<gene>
    <name evidence="16" type="ORF">AUQ48_00860</name>
</gene>
<comment type="subunit">
    <text evidence="4">Homotrimer.</text>
</comment>
<feature type="transmembrane region" description="Helical" evidence="14">
    <location>
        <begin position="252"/>
        <end position="275"/>
    </location>
</feature>
<feature type="transmembrane region" description="Helical" evidence="14">
    <location>
        <begin position="330"/>
        <end position="351"/>
    </location>
</feature>
<evidence type="ECO:0000256" key="2">
    <source>
        <dbReference type="ARBA" id="ARBA00001973"/>
    </source>
</evidence>
<evidence type="ECO:0000256" key="6">
    <source>
        <dbReference type="ARBA" id="ARBA00017290"/>
    </source>
</evidence>
<feature type="binding site" description="type 1 copper site" evidence="12">
    <location>
        <position position="691"/>
    </location>
    <ligand>
        <name>Cu cation</name>
        <dbReference type="ChEBI" id="CHEBI:23378"/>
        <label>1</label>
    </ligand>
</feature>
<reference evidence="16 17" key="1">
    <citation type="submission" date="2015-12" db="EMBL/GenBank/DDBJ databases">
        <authorList>
            <person name="Shamseldin A."/>
            <person name="Moawad H."/>
            <person name="Abd El-Rahim W.M."/>
            <person name="Sadowsky M.J."/>
        </authorList>
    </citation>
    <scope>NUCLEOTIDE SEQUENCE [LARGE SCALE GENOMIC DNA]</scope>
    <source>
        <strain evidence="16 17">S43</strain>
    </source>
</reference>
<dbReference type="InterPro" id="IPR011707">
    <property type="entry name" value="Cu-oxidase-like_N"/>
</dbReference>
<dbReference type="InterPro" id="IPR045087">
    <property type="entry name" value="Cu-oxidase_fam"/>
</dbReference>
<feature type="binding site" description="type 1 copper site" evidence="12">
    <location>
        <position position="726"/>
    </location>
    <ligand>
        <name>Cu cation</name>
        <dbReference type="ChEBI" id="CHEBI:23378"/>
        <label>1</label>
    </ligand>
</feature>
<evidence type="ECO:0000256" key="8">
    <source>
        <dbReference type="ARBA" id="ARBA00022737"/>
    </source>
</evidence>
<keyword evidence="14" id="KW-0812">Transmembrane</keyword>
<evidence type="ECO:0000256" key="4">
    <source>
        <dbReference type="ARBA" id="ARBA00011233"/>
    </source>
</evidence>
<dbReference type="GO" id="GO:0050421">
    <property type="term" value="F:nitrite reductase (NO-forming) activity"/>
    <property type="evidence" value="ECO:0007669"/>
    <property type="project" value="UniProtKB-EC"/>
</dbReference>
<accession>A0A2N4T5D0</accession>
<dbReference type="EMBL" id="LOMZ01000001">
    <property type="protein sequence ID" value="PLC13437.1"/>
    <property type="molecule type" value="Genomic_DNA"/>
</dbReference>
<feature type="region of interest" description="Disordered" evidence="13">
    <location>
        <begin position="418"/>
        <end position="438"/>
    </location>
</feature>
<dbReference type="PROSITE" id="PS51384">
    <property type="entry name" value="FAD_FR"/>
    <property type="match status" value="1"/>
</dbReference>
<dbReference type="EC" id="1.7.2.1" evidence="5"/>
<feature type="transmembrane region" description="Helical" evidence="14">
    <location>
        <begin position="194"/>
        <end position="215"/>
    </location>
</feature>
<dbReference type="CDD" id="cd11020">
    <property type="entry name" value="CuRO_1_CuNIR"/>
    <property type="match status" value="1"/>
</dbReference>
<feature type="binding site" description="type 1 copper site" evidence="12">
    <location>
        <position position="883"/>
    </location>
    <ligand>
        <name>Cu cation</name>
        <dbReference type="ChEBI" id="CHEBI:23378"/>
        <label>1</label>
    </ligand>
</feature>
<keyword evidence="14" id="KW-1133">Transmembrane helix</keyword>
<dbReference type="AlphaFoldDB" id="A0A2N4T5D0"/>
<evidence type="ECO:0000256" key="9">
    <source>
        <dbReference type="ARBA" id="ARBA00023002"/>
    </source>
</evidence>
<organism evidence="16 17">
    <name type="scientific">Kocuria flava</name>
    <dbReference type="NCBI Taxonomy" id="446860"/>
    <lineage>
        <taxon>Bacteria</taxon>
        <taxon>Bacillati</taxon>
        <taxon>Actinomycetota</taxon>
        <taxon>Actinomycetes</taxon>
        <taxon>Micrococcales</taxon>
        <taxon>Micrococcaceae</taxon>
        <taxon>Kocuria</taxon>
    </lineage>
</organism>
<feature type="compositionally biased region" description="Gly residues" evidence="13">
    <location>
        <begin position="583"/>
        <end position="593"/>
    </location>
</feature>
<feature type="transmembrane region" description="Helical" evidence="14">
    <location>
        <begin position="122"/>
        <end position="143"/>
    </location>
</feature>
<keyword evidence="14" id="KW-0472">Membrane</keyword>
<feature type="binding site" description="type 1 copper site" evidence="12">
    <location>
        <position position="739"/>
    </location>
    <ligand>
        <name>Cu cation</name>
        <dbReference type="ChEBI" id="CHEBI:23378"/>
        <label>1</label>
    </ligand>
</feature>
<name>A0A2N4T5D0_9MICC</name>
<dbReference type="InterPro" id="IPR008972">
    <property type="entry name" value="Cupredoxin"/>
</dbReference>
<evidence type="ECO:0000313" key="17">
    <source>
        <dbReference type="Proteomes" id="UP000234632"/>
    </source>
</evidence>
<dbReference type="SUPFAM" id="SSF49503">
    <property type="entry name" value="Cupredoxins"/>
    <property type="match status" value="3"/>
</dbReference>
<evidence type="ECO:0000256" key="13">
    <source>
        <dbReference type="SAM" id="MobiDB-lite"/>
    </source>
</evidence>
<keyword evidence="10 12" id="KW-0186">Copper</keyword>
<comment type="caution">
    <text evidence="16">The sequence shown here is derived from an EMBL/GenBank/DDBJ whole genome shotgun (WGS) entry which is preliminary data.</text>
</comment>
<feature type="compositionally biased region" description="Low complexity" evidence="13">
    <location>
        <begin position="594"/>
        <end position="610"/>
    </location>
</feature>
<evidence type="ECO:0000313" key="16">
    <source>
        <dbReference type="EMBL" id="PLC13437.1"/>
    </source>
</evidence>
<feature type="region of interest" description="Disordered" evidence="13">
    <location>
        <begin position="583"/>
        <end position="625"/>
    </location>
</feature>
<feature type="transmembrane region" description="Helical" evidence="14">
    <location>
        <begin position="63"/>
        <end position="80"/>
    </location>
</feature>
<proteinExistence type="inferred from homology"/>
<sequence length="900" mass="90790">MRVWTAALLAVVLLHRWVPEARWLLVHLTTLGLVTNSVLVWSQHFTESLLHHRLPGTARSRQLARLGVLNAGIVLLVAGAPTGWWWASLAGATAVGAAVAWHGAALLAQLRAALPSRFAVAVRYYAAAALLLPVGAVLGAVLAAGLPDRVHARVLLAHEAVNVLGFVGLTVAGTLLTLWPTVLRTRMREEAVRVATRALGALAGGVVLTGTGALLGSEALALAGLAGYGLGLGAVLVVMVRTARARPPVDHAGLCLAAGTAWWAATVVALAVLLVRGGFDAAALGRLTVPLVAGFLVQVLLGAMSYLLPVTMGGGPAVVRAAHRALGRGAAFRVVVVNLCVLLFALPPGMLPSWVRVSVSVLGAAVLFASVPLTVSAARISVAGRRAARAAAGGAAAAADGPGGTSAAAAAHRPAAGGAGTAVAAPPEGPPGAAGPDRPARGALAGVLAVVLAVAAGIAADPAAAGLGAPAADGAGTAPTGETTVVRVAAREGMRFDPAVVEVPAGDELVIELVNEDPTGVHDLVLDSGAGSGRLAPGQSATVEAGVVGASLAGWCSVVGHRSAGMTLEVVALGADGRPVAGGTAGTGAGGPAGAPDPAAAADLAAAPGPEHTTRSPVLEPVTGPVEDGRRVHRVRLEVEELDQELAPGVRVRSWTYGGRYMGPTLHGEVGDVFEVELHNGGTTGHSVDFHAGVVAPDGPMRTVPPGEALTYRFEAVRSGTWLYHCATAPMSSHVAAGMFGAVVVDPPGLPPVDREYLLVHSEAYLAPGDEPGTAVVSPERVRAGTPSLTVFNGHATQYLHEPLRARVGERVRIRLLAAGPSGGLSFHVVGGQFDTVHKEGAYLLRPGGPEQGGAQALDLAPAQGGFVELTFAEPGTYPFLDHDLAAAERGARGLIRVEG</sequence>
<feature type="binding site" description="type 1 copper site" evidence="12">
    <location>
        <position position="686"/>
    </location>
    <ligand>
        <name>Cu cation</name>
        <dbReference type="ChEBI" id="CHEBI:23378"/>
        <label>1</label>
    </ligand>
</feature>
<feature type="transmembrane region" description="Helical" evidence="14">
    <location>
        <begin position="163"/>
        <end position="182"/>
    </location>
</feature>
<keyword evidence="7 12" id="KW-0479">Metal-binding</keyword>